<dbReference type="PANTHER" id="PTHR31973">
    <property type="entry name" value="POLYPROTEIN, PUTATIVE-RELATED"/>
    <property type="match status" value="1"/>
</dbReference>
<feature type="compositionally biased region" description="Basic and acidic residues" evidence="1">
    <location>
        <begin position="1"/>
        <end position="13"/>
    </location>
</feature>
<reference evidence="5" key="1">
    <citation type="submission" date="2023-07" db="EMBL/GenBank/DDBJ databases">
        <title>A chromosome-level genome assembly of Lolium multiflorum.</title>
        <authorList>
            <person name="Chen Y."/>
            <person name="Copetti D."/>
            <person name="Kolliker R."/>
            <person name="Studer B."/>
        </authorList>
    </citation>
    <scope>NUCLEOTIDE SEQUENCE</scope>
    <source>
        <strain evidence="5">02402/16</strain>
        <tissue evidence="5">Leaf</tissue>
    </source>
</reference>
<evidence type="ECO:0000259" key="2">
    <source>
        <dbReference type="Pfam" id="PF03108"/>
    </source>
</evidence>
<organism evidence="5 6">
    <name type="scientific">Lolium multiflorum</name>
    <name type="common">Italian ryegrass</name>
    <name type="synonym">Lolium perenne subsp. multiflorum</name>
    <dbReference type="NCBI Taxonomy" id="4521"/>
    <lineage>
        <taxon>Eukaryota</taxon>
        <taxon>Viridiplantae</taxon>
        <taxon>Streptophyta</taxon>
        <taxon>Embryophyta</taxon>
        <taxon>Tracheophyta</taxon>
        <taxon>Spermatophyta</taxon>
        <taxon>Magnoliopsida</taxon>
        <taxon>Liliopsida</taxon>
        <taxon>Poales</taxon>
        <taxon>Poaceae</taxon>
        <taxon>BOP clade</taxon>
        <taxon>Pooideae</taxon>
        <taxon>Poodae</taxon>
        <taxon>Poeae</taxon>
        <taxon>Poeae Chloroplast Group 2 (Poeae type)</taxon>
        <taxon>Loliodinae</taxon>
        <taxon>Loliinae</taxon>
        <taxon>Lolium</taxon>
    </lineage>
</organism>
<name>A0AAD8VZU7_LOLMU</name>
<evidence type="ECO:0000259" key="3">
    <source>
        <dbReference type="Pfam" id="PF10551"/>
    </source>
</evidence>
<dbReference type="Pfam" id="PF03108">
    <property type="entry name" value="DBD_Tnp_Mut"/>
    <property type="match status" value="1"/>
</dbReference>
<dbReference type="Pfam" id="PF26130">
    <property type="entry name" value="PB1-like"/>
    <property type="match status" value="1"/>
</dbReference>
<comment type="caution">
    <text evidence="5">The sequence shown here is derived from an EMBL/GenBank/DDBJ whole genome shotgun (WGS) entry which is preliminary data.</text>
</comment>
<feature type="domain" description="PB1-like" evidence="4">
    <location>
        <begin position="47"/>
        <end position="131"/>
    </location>
</feature>
<feature type="compositionally biased region" description="Acidic residues" evidence="1">
    <location>
        <begin position="302"/>
        <end position="320"/>
    </location>
</feature>
<dbReference type="PANTHER" id="PTHR31973:SF187">
    <property type="entry name" value="MUTATOR TRANSPOSASE MUDRA PROTEIN"/>
    <property type="match status" value="1"/>
</dbReference>
<evidence type="ECO:0000256" key="1">
    <source>
        <dbReference type="SAM" id="MobiDB-lite"/>
    </source>
</evidence>
<dbReference type="InterPro" id="IPR004332">
    <property type="entry name" value="Transposase_MuDR"/>
</dbReference>
<feature type="region of interest" description="Disordered" evidence="1">
    <location>
        <begin position="1"/>
        <end position="36"/>
    </location>
</feature>
<feature type="compositionally biased region" description="Low complexity" evidence="1">
    <location>
        <begin position="224"/>
        <end position="236"/>
    </location>
</feature>
<gene>
    <name evidence="5" type="ORF">QYE76_001963</name>
</gene>
<evidence type="ECO:0008006" key="7">
    <source>
        <dbReference type="Google" id="ProtNLM"/>
    </source>
</evidence>
<evidence type="ECO:0000313" key="6">
    <source>
        <dbReference type="Proteomes" id="UP001231189"/>
    </source>
</evidence>
<feature type="region of interest" description="Disordered" evidence="1">
    <location>
        <begin position="302"/>
        <end position="321"/>
    </location>
</feature>
<dbReference type="EMBL" id="JAUUTY010000005">
    <property type="protein sequence ID" value="KAK1627648.1"/>
    <property type="molecule type" value="Genomic_DNA"/>
</dbReference>
<dbReference type="Proteomes" id="UP001231189">
    <property type="component" value="Unassembled WGS sequence"/>
</dbReference>
<evidence type="ECO:0000259" key="4">
    <source>
        <dbReference type="Pfam" id="PF26130"/>
    </source>
</evidence>
<feature type="domain" description="Transposase MuDR plant" evidence="2">
    <location>
        <begin position="347"/>
        <end position="405"/>
    </location>
</feature>
<feature type="compositionally biased region" description="Basic residues" evidence="1">
    <location>
        <begin position="27"/>
        <end position="36"/>
    </location>
</feature>
<proteinExistence type="predicted"/>
<dbReference type="Pfam" id="PF10551">
    <property type="entry name" value="MULE"/>
    <property type="match status" value="1"/>
</dbReference>
<feature type="region of interest" description="Disordered" evidence="1">
    <location>
        <begin position="202"/>
        <end position="256"/>
    </location>
</feature>
<accession>A0AAD8VZU7</accession>
<dbReference type="InterPro" id="IPR018289">
    <property type="entry name" value="MULE_transposase_dom"/>
</dbReference>
<dbReference type="AlphaFoldDB" id="A0AAD8VZU7"/>
<dbReference type="InterPro" id="IPR058594">
    <property type="entry name" value="PB1-like_dom_pln"/>
</dbReference>
<feature type="domain" description="MULE transposase" evidence="3">
    <location>
        <begin position="537"/>
        <end position="586"/>
    </location>
</feature>
<evidence type="ECO:0000313" key="5">
    <source>
        <dbReference type="EMBL" id="KAK1627648.1"/>
    </source>
</evidence>
<protein>
    <recommendedName>
        <fullName evidence="7">Transposase MuDR plant domain-containing protein</fullName>
    </recommendedName>
</protein>
<sequence length="600" mass="68433">MATEARVDRRGLEDREEDDREDAKKATVTRRRRRQQKQSMDPIEILNVLFHYGGEFIRIGPNLDYVGGDEALSEIERDKLSMPELKGFLKEHVEPKESMKYYFLLPGKELVDGLVFLSDDKACQKMADYVSPGGISYVYVEYHGEEDVEESSSGSDYEDEEWKLTDGEGPEAVLTAAEPAESDNDVLVTDGQGVVTEVISSPLKRKKNERRPATADEEEVFLLTDGTTANSSSNSDSDTDVEYTPHSEDSGEDSEVIELRRHARKFKKRMKDSKSWIGKDCKGPVPIELISNMEEQIEGEEEDWNYDSSDEDYSYDEDSDGQIVKRKSTYPRFKADTEVPHFALTMVFRSKNQLVKALVRYGLVTKRSIRFKKCESDRVRAYCGWPGCPWLIYAAKRSRTSRMQVITFNDEHKCAQNRCNKLVTAKVIAQRYEHFILANPMWKIESMKATVLHDMFADVSTSKCKHAKKIVMDRLMSGMQNEYTRVWDYQLELLRSNPGSTVVVCMDPTNMEHSVFQSFYVCFNALKLGFKAGCRQVIGLDGCFFKGAVKGELLCAIARDANNQMYPLAWAVVEQETNETWKWFIGLLIKDLDINNSGAG</sequence>
<keyword evidence="6" id="KW-1185">Reference proteome</keyword>